<gene>
    <name evidence="2" type="ORF">FFLO_06415</name>
</gene>
<comment type="caution">
    <text evidence="2">The sequence shown here is derived from an EMBL/GenBank/DDBJ whole genome shotgun (WGS) entry which is preliminary data.</text>
</comment>
<dbReference type="Proteomes" id="UP000812966">
    <property type="component" value="Unassembled WGS sequence"/>
</dbReference>
<dbReference type="AlphaFoldDB" id="A0A8K0NQH1"/>
<evidence type="ECO:0008006" key="4">
    <source>
        <dbReference type="Google" id="ProtNLM"/>
    </source>
</evidence>
<protein>
    <recommendedName>
        <fullName evidence="4">Found in mitochondrial proteome protein 51</fullName>
    </recommendedName>
</protein>
<proteinExistence type="predicted"/>
<evidence type="ECO:0000313" key="2">
    <source>
        <dbReference type="EMBL" id="KAG7528101.1"/>
    </source>
</evidence>
<keyword evidence="3" id="KW-1185">Reference proteome</keyword>
<feature type="region of interest" description="Disordered" evidence="1">
    <location>
        <begin position="49"/>
        <end position="70"/>
    </location>
</feature>
<feature type="compositionally biased region" description="Low complexity" evidence="1">
    <location>
        <begin position="49"/>
        <end position="67"/>
    </location>
</feature>
<name>A0A8K0NQH1_9TREE</name>
<evidence type="ECO:0000313" key="3">
    <source>
        <dbReference type="Proteomes" id="UP000812966"/>
    </source>
</evidence>
<organism evidence="2 3">
    <name type="scientific">Filobasidium floriforme</name>
    <dbReference type="NCBI Taxonomy" id="5210"/>
    <lineage>
        <taxon>Eukaryota</taxon>
        <taxon>Fungi</taxon>
        <taxon>Dikarya</taxon>
        <taxon>Basidiomycota</taxon>
        <taxon>Agaricomycotina</taxon>
        <taxon>Tremellomycetes</taxon>
        <taxon>Filobasidiales</taxon>
        <taxon>Filobasidiaceae</taxon>
        <taxon>Filobasidium</taxon>
    </lineage>
</organism>
<feature type="compositionally biased region" description="Low complexity" evidence="1">
    <location>
        <begin position="171"/>
        <end position="186"/>
    </location>
</feature>
<feature type="region of interest" description="Disordered" evidence="1">
    <location>
        <begin position="166"/>
        <end position="188"/>
    </location>
</feature>
<accession>A0A8K0NQH1</accession>
<reference evidence="2" key="1">
    <citation type="submission" date="2020-04" db="EMBL/GenBank/DDBJ databases">
        <title>Analysis of mating type loci in Filobasidium floriforme.</title>
        <authorList>
            <person name="Nowrousian M."/>
        </authorList>
    </citation>
    <scope>NUCLEOTIDE SEQUENCE</scope>
    <source>
        <strain evidence="2">CBS 6242</strain>
    </source>
</reference>
<sequence>MTAIVAGPLLGGLVGSAVYYTISQTISNRTSLIRSELHDCAVALSAHSSSNSSFTQSPTPTSSQLSHPYPHYRPLSDQLRTRWNSILEKTVTGVETTDWQNVLGGVWDAASGVVHRVTTNTFSPRVGEEESSSSSFGYSVAPREGVVDALKHKLHDIQASTTNALESALHSHQSSSTSSTSTPSNSVRKDVEFVKQKELALATTLRDGKIPGSLNDPLGKRVEKALGVDDVGSGRMV</sequence>
<dbReference type="EMBL" id="JABELV010000207">
    <property type="protein sequence ID" value="KAG7528101.1"/>
    <property type="molecule type" value="Genomic_DNA"/>
</dbReference>
<evidence type="ECO:0000256" key="1">
    <source>
        <dbReference type="SAM" id="MobiDB-lite"/>
    </source>
</evidence>
<dbReference type="OrthoDB" id="2580820at2759"/>